<keyword evidence="6 9" id="KW-0408">Iron</keyword>
<keyword evidence="5 9" id="KW-0560">Oxidoreductase</keyword>
<dbReference type="GO" id="GO:0019441">
    <property type="term" value="P:L-tryptophan catabolic process to kynurenine"/>
    <property type="evidence" value="ECO:0007669"/>
    <property type="project" value="UniProtKB-UniRule"/>
</dbReference>
<evidence type="ECO:0000256" key="6">
    <source>
        <dbReference type="ARBA" id="ARBA00023004"/>
    </source>
</evidence>
<evidence type="ECO:0000256" key="3">
    <source>
        <dbReference type="ARBA" id="ARBA00022723"/>
    </source>
</evidence>
<dbReference type="GO" id="GO:0004833">
    <property type="term" value="F:L-tryptophan 2,3-dioxygenase activity"/>
    <property type="evidence" value="ECO:0007669"/>
    <property type="project" value="UniProtKB-UniRule"/>
</dbReference>
<dbReference type="UniPathway" id="UPA00333">
    <property type="reaction ID" value="UER00453"/>
</dbReference>
<keyword evidence="3 9" id="KW-0479">Metal-binding</keyword>
<evidence type="ECO:0000256" key="8">
    <source>
        <dbReference type="ARBA" id="ARBA00050412"/>
    </source>
</evidence>
<dbReference type="FunFam" id="1.20.58.480:FF:000001">
    <property type="entry name" value="Tryptophan 2,3-dioxygenase"/>
    <property type="match status" value="1"/>
</dbReference>
<feature type="binding site" evidence="9">
    <location>
        <begin position="34"/>
        <end position="38"/>
    </location>
    <ligand>
        <name>substrate</name>
    </ligand>
</feature>
<reference evidence="10 11" key="1">
    <citation type="submission" date="2017-06" db="EMBL/GenBank/DDBJ databases">
        <authorList>
            <person name="Kim H.J."/>
            <person name="Triplett B.A."/>
        </authorList>
    </citation>
    <scope>NUCLEOTIDE SEQUENCE [LARGE SCALE GENOMIC DNA]</scope>
    <source>
        <strain evidence="10 11">DSM 29339</strain>
    </source>
</reference>
<evidence type="ECO:0000313" key="11">
    <source>
        <dbReference type="Proteomes" id="UP000198426"/>
    </source>
</evidence>
<dbReference type="InterPro" id="IPR037217">
    <property type="entry name" value="Trp/Indoleamine_2_3_dOase-like"/>
</dbReference>
<proteinExistence type="inferred from homology"/>
<accession>A0A239C2U2</accession>
<keyword evidence="11" id="KW-1185">Reference proteome</keyword>
<dbReference type="Proteomes" id="UP000198426">
    <property type="component" value="Unassembled WGS sequence"/>
</dbReference>
<evidence type="ECO:0000256" key="5">
    <source>
        <dbReference type="ARBA" id="ARBA00023002"/>
    </source>
</evidence>
<keyword evidence="2 9" id="KW-0349">Heme</keyword>
<evidence type="ECO:0000313" key="10">
    <source>
        <dbReference type="EMBL" id="SNS14615.1"/>
    </source>
</evidence>
<dbReference type="SUPFAM" id="SSF140959">
    <property type="entry name" value="Indolic compounds 2,3-dioxygenase-like"/>
    <property type="match status" value="1"/>
</dbReference>
<evidence type="ECO:0000256" key="4">
    <source>
        <dbReference type="ARBA" id="ARBA00022964"/>
    </source>
</evidence>
<dbReference type="Pfam" id="PF03301">
    <property type="entry name" value="Trp_dioxygenase"/>
    <property type="match status" value="2"/>
</dbReference>
<dbReference type="EMBL" id="FZOY01000001">
    <property type="protein sequence ID" value="SNS14615.1"/>
    <property type="molecule type" value="Genomic_DNA"/>
</dbReference>
<dbReference type="PANTHER" id="PTHR10138">
    <property type="entry name" value="TRYPTOPHAN 2,3-DIOXYGENASE"/>
    <property type="match status" value="1"/>
</dbReference>
<keyword evidence="7 9" id="KW-0823">Tryptophan catabolism</keyword>
<sequence length="264" mass="29448">MSSGEDFSYVSHLALDRLLSAQQPVSGRHDEMLFIIQHQTSELWMRLVIAELEAARSGLRARDLRRALKALGRTGVVFDQLVSSWDVLRTLTPVDFASFRGELGTASGFQSFQYRMIEFMLGNRSVEMLEPHLGDPAVADTLNAELARPSVYQEALGCLGAELGVDLSGACIPRSDAHAPDPDVLRAWGAVYADPDRYPALFDLAEALVGIEDRFRCWRFNHVTTVERVIGFKRGTGGTSGVSYLRRMLDVELFPELWQVRTTI</sequence>
<dbReference type="RefSeq" id="WP_089230566.1">
    <property type="nucleotide sequence ID" value="NZ_FZOY01000001.1"/>
</dbReference>
<comment type="catalytic activity">
    <reaction evidence="8 9">
        <text>L-tryptophan + O2 = N-formyl-L-kynurenine</text>
        <dbReference type="Rhea" id="RHEA:24536"/>
        <dbReference type="ChEBI" id="CHEBI:15379"/>
        <dbReference type="ChEBI" id="CHEBI:57912"/>
        <dbReference type="ChEBI" id="CHEBI:58629"/>
        <dbReference type="EC" id="1.13.11.11"/>
    </reaction>
</comment>
<protein>
    <recommendedName>
        <fullName evidence="9">Tryptophan 2,3-dioxygenase</fullName>
        <shortName evidence="9">TDO</shortName>
        <ecNumber evidence="9">1.13.11.11</ecNumber>
    </recommendedName>
    <alternativeName>
        <fullName evidence="9">Tryptamin 2,3-dioxygenase</fullName>
    </alternativeName>
    <alternativeName>
        <fullName evidence="9">Tryptophan oxygenase</fullName>
        <shortName evidence="9">TO</shortName>
        <shortName evidence="9">TRPO</shortName>
    </alternativeName>
    <alternativeName>
        <fullName evidence="9">Tryptophan pyrrolase</fullName>
    </alternativeName>
    <alternativeName>
        <fullName evidence="9">Tryptophanase</fullName>
    </alternativeName>
</protein>
<organism evidence="10 11">
    <name type="scientific">Tropicimonas sediminicola</name>
    <dbReference type="NCBI Taxonomy" id="1031541"/>
    <lineage>
        <taxon>Bacteria</taxon>
        <taxon>Pseudomonadati</taxon>
        <taxon>Pseudomonadota</taxon>
        <taxon>Alphaproteobacteria</taxon>
        <taxon>Rhodobacterales</taxon>
        <taxon>Roseobacteraceae</taxon>
        <taxon>Tropicimonas</taxon>
    </lineage>
</organism>
<comment type="caution">
    <text evidence="9">Lacks conserved residue(s) required for the propagation of feature annotation.</text>
</comment>
<dbReference type="GO" id="GO:0020037">
    <property type="term" value="F:heme binding"/>
    <property type="evidence" value="ECO:0007669"/>
    <property type="project" value="UniProtKB-UniRule"/>
</dbReference>
<evidence type="ECO:0000256" key="1">
    <source>
        <dbReference type="ARBA" id="ARBA00011881"/>
    </source>
</evidence>
<evidence type="ECO:0000256" key="9">
    <source>
        <dbReference type="HAMAP-Rule" id="MF_01972"/>
    </source>
</evidence>
<comment type="pathway">
    <text evidence="9">Amino-acid degradation; L-tryptophan degradation via kynurenine pathway; L-kynurenine from L-tryptophan: step 1/2.</text>
</comment>
<comment type="cofactor">
    <cofactor evidence="9">
        <name>heme</name>
        <dbReference type="ChEBI" id="CHEBI:30413"/>
    </cofactor>
    <text evidence="9">Binds 1 heme group per subunit.</text>
</comment>
<keyword evidence="4 9" id="KW-0223">Dioxygenase</keyword>
<evidence type="ECO:0000256" key="7">
    <source>
        <dbReference type="ARBA" id="ARBA00023079"/>
    </source>
</evidence>
<gene>
    <name evidence="9" type="primary">kynA</name>
    <name evidence="10" type="ORF">SAMN05421757_10164</name>
</gene>
<dbReference type="AlphaFoldDB" id="A0A239C2U2"/>
<dbReference type="HAMAP" id="MF_01972">
    <property type="entry name" value="T23O"/>
    <property type="match status" value="1"/>
</dbReference>
<dbReference type="GO" id="GO:0019442">
    <property type="term" value="P:L-tryptophan catabolic process to acetyl-CoA"/>
    <property type="evidence" value="ECO:0007669"/>
    <property type="project" value="TreeGrafter"/>
</dbReference>
<comment type="similarity">
    <text evidence="9">Belongs to the tryptophan 2,3-dioxygenase family.</text>
</comment>
<dbReference type="EC" id="1.13.11.11" evidence="9"/>
<evidence type="ECO:0000256" key="2">
    <source>
        <dbReference type="ARBA" id="ARBA00022617"/>
    </source>
</evidence>
<feature type="binding site" evidence="9">
    <location>
        <position position="100"/>
    </location>
    <ligand>
        <name>substrate</name>
    </ligand>
</feature>
<feature type="binding site" evidence="9">
    <location>
        <position position="236"/>
    </location>
    <ligand>
        <name>substrate</name>
    </ligand>
</feature>
<dbReference type="Gene3D" id="1.20.58.480">
    <property type="match status" value="1"/>
</dbReference>
<dbReference type="GO" id="GO:0046872">
    <property type="term" value="F:metal ion binding"/>
    <property type="evidence" value="ECO:0007669"/>
    <property type="project" value="UniProtKB-KW"/>
</dbReference>
<dbReference type="InterPro" id="IPR004981">
    <property type="entry name" value="Trp_2_3_dOase"/>
</dbReference>
<dbReference type="PANTHER" id="PTHR10138:SF0">
    <property type="entry name" value="TRYPTOPHAN 2,3-DIOXYGENASE"/>
    <property type="match status" value="1"/>
</dbReference>
<feature type="binding site" description="axial binding residue" evidence="9">
    <location>
        <position position="222"/>
    </location>
    <ligand>
        <name>heme</name>
        <dbReference type="ChEBI" id="CHEBI:30413"/>
    </ligand>
    <ligandPart>
        <name>Fe</name>
        <dbReference type="ChEBI" id="CHEBI:18248"/>
    </ligandPart>
</feature>
<comment type="subunit">
    <text evidence="1 9">Homotetramer.</text>
</comment>
<dbReference type="OrthoDB" id="9776847at2"/>
<comment type="function">
    <text evidence="9">Heme-dependent dioxygenase that catalyzes the oxidative cleavage of the L-tryptophan (L-Trp) pyrrole ring and converts L-tryptophan to N-formyl-L-kynurenine. Catalyzes the oxidative cleavage of the indole moiety.</text>
</comment>
<name>A0A239C2U2_9RHOB</name>